<keyword evidence="2" id="KW-1185">Reference proteome</keyword>
<gene>
    <name evidence="1" type="ORF">O6H91_04G062600</name>
</gene>
<dbReference type="EMBL" id="CM055095">
    <property type="protein sequence ID" value="KAJ7558950.1"/>
    <property type="molecule type" value="Genomic_DNA"/>
</dbReference>
<name>A0ACC2DXZ0_DIPCM</name>
<accession>A0ACC2DXZ0</accession>
<proteinExistence type="predicted"/>
<organism evidence="1 2">
    <name type="scientific">Diphasiastrum complanatum</name>
    <name type="common">Issler's clubmoss</name>
    <name type="synonym">Lycopodium complanatum</name>
    <dbReference type="NCBI Taxonomy" id="34168"/>
    <lineage>
        <taxon>Eukaryota</taxon>
        <taxon>Viridiplantae</taxon>
        <taxon>Streptophyta</taxon>
        <taxon>Embryophyta</taxon>
        <taxon>Tracheophyta</taxon>
        <taxon>Lycopodiopsida</taxon>
        <taxon>Lycopodiales</taxon>
        <taxon>Lycopodiaceae</taxon>
        <taxon>Lycopodioideae</taxon>
        <taxon>Diphasiastrum</taxon>
    </lineage>
</organism>
<evidence type="ECO:0000313" key="1">
    <source>
        <dbReference type="EMBL" id="KAJ7558950.1"/>
    </source>
</evidence>
<comment type="caution">
    <text evidence="1">The sequence shown here is derived from an EMBL/GenBank/DDBJ whole genome shotgun (WGS) entry which is preliminary data.</text>
</comment>
<dbReference type="Proteomes" id="UP001162992">
    <property type="component" value="Chromosome 4"/>
</dbReference>
<reference evidence="2" key="1">
    <citation type="journal article" date="2024" name="Proc. Natl. Acad. Sci. U.S.A.">
        <title>Extraordinary preservation of gene collinearity over three hundred million years revealed in homosporous lycophytes.</title>
        <authorList>
            <person name="Li C."/>
            <person name="Wickell D."/>
            <person name="Kuo L.Y."/>
            <person name="Chen X."/>
            <person name="Nie B."/>
            <person name="Liao X."/>
            <person name="Peng D."/>
            <person name="Ji J."/>
            <person name="Jenkins J."/>
            <person name="Williams M."/>
            <person name="Shu S."/>
            <person name="Plott C."/>
            <person name="Barry K."/>
            <person name="Rajasekar S."/>
            <person name="Grimwood J."/>
            <person name="Han X."/>
            <person name="Sun S."/>
            <person name="Hou Z."/>
            <person name="He W."/>
            <person name="Dai G."/>
            <person name="Sun C."/>
            <person name="Schmutz J."/>
            <person name="Leebens-Mack J.H."/>
            <person name="Li F.W."/>
            <person name="Wang L."/>
        </authorList>
    </citation>
    <scope>NUCLEOTIDE SEQUENCE [LARGE SCALE GENOMIC DNA]</scope>
    <source>
        <strain evidence="2">cv. PW_Plant_1</strain>
    </source>
</reference>
<protein>
    <submittedName>
        <fullName evidence="1">Uncharacterized protein</fullName>
    </submittedName>
</protein>
<evidence type="ECO:0000313" key="2">
    <source>
        <dbReference type="Proteomes" id="UP001162992"/>
    </source>
</evidence>
<sequence>MNRLAKKTLAIKNMELRRESSTQIPENACFDMRGEIVEIIFDIKNLSKIRKKLKRRHLNLVGKKGSERWTGREMVEALRRLKTFLNLEAKTTEFLKRKGEARRIFEAPDLELKCNRKQLVERDSNLMKHSEWGTII</sequence>